<keyword evidence="2" id="KW-1185">Reference proteome</keyword>
<comment type="caution">
    <text evidence="1">The sequence shown here is derived from an EMBL/GenBank/DDBJ whole genome shotgun (WGS) entry which is preliminary data.</text>
</comment>
<evidence type="ECO:0000313" key="2">
    <source>
        <dbReference type="Proteomes" id="UP000183567"/>
    </source>
</evidence>
<dbReference type="AlphaFoldDB" id="A0A1J8R3Q4"/>
<dbReference type="Proteomes" id="UP000183567">
    <property type="component" value="Unassembled WGS sequence"/>
</dbReference>
<proteinExistence type="predicted"/>
<accession>A0A1J8R3Q4</accession>
<dbReference type="OrthoDB" id="2681310at2759"/>
<gene>
    <name evidence="1" type="ORF">AZE42_05724</name>
</gene>
<evidence type="ECO:0000313" key="1">
    <source>
        <dbReference type="EMBL" id="OJA20432.1"/>
    </source>
</evidence>
<protein>
    <submittedName>
        <fullName evidence="1">Uncharacterized protein</fullName>
    </submittedName>
</protein>
<dbReference type="Gene3D" id="2.80.10.50">
    <property type="match status" value="1"/>
</dbReference>
<name>A0A1J8R3Q4_9AGAM</name>
<reference evidence="1 2" key="1">
    <citation type="submission" date="2016-03" db="EMBL/GenBank/DDBJ databases">
        <title>Comparative genomics of the ectomycorrhizal sister species Rhizopogon vinicolor and Rhizopogon vesiculosus (Basidiomycota: Boletales) reveals a divergence of the mating type B locus.</title>
        <authorList>
            <person name="Mujic A.B."/>
            <person name="Kuo A."/>
            <person name="Tritt A."/>
            <person name="Lipzen A."/>
            <person name="Chen C."/>
            <person name="Johnson J."/>
            <person name="Sharma A."/>
            <person name="Barry K."/>
            <person name="Grigoriev I.V."/>
            <person name="Spatafora J.W."/>
        </authorList>
    </citation>
    <scope>NUCLEOTIDE SEQUENCE [LARGE SCALE GENOMIC DNA]</scope>
    <source>
        <strain evidence="1 2">AM-OR11-056</strain>
    </source>
</reference>
<sequence length="157" mass="17754">MTPLLQLLESQPYPDQNMLPATDIYNLANAARPSQYVSCMGFKIVGKDFTFEPVDEWRVEFHEGSIVTFELNRRRQSSGLYVSFKDGSLIVSEDAFAFSIKEDSPAGTYVIGIPNTEDVWATLSWDNNTPVIVQSHPDPHGPHPTTQLWLFEKVCRC</sequence>
<organism evidence="1 2">
    <name type="scientific">Rhizopogon vesiculosus</name>
    <dbReference type="NCBI Taxonomy" id="180088"/>
    <lineage>
        <taxon>Eukaryota</taxon>
        <taxon>Fungi</taxon>
        <taxon>Dikarya</taxon>
        <taxon>Basidiomycota</taxon>
        <taxon>Agaricomycotina</taxon>
        <taxon>Agaricomycetes</taxon>
        <taxon>Agaricomycetidae</taxon>
        <taxon>Boletales</taxon>
        <taxon>Suillineae</taxon>
        <taxon>Rhizopogonaceae</taxon>
        <taxon>Rhizopogon</taxon>
    </lineage>
</organism>
<dbReference type="EMBL" id="LVVM01000546">
    <property type="protein sequence ID" value="OJA20432.1"/>
    <property type="molecule type" value="Genomic_DNA"/>
</dbReference>